<feature type="domain" description="DUF6535" evidence="3">
    <location>
        <begin position="159"/>
        <end position="338"/>
    </location>
</feature>
<keyword evidence="2" id="KW-1133">Transmembrane helix</keyword>
<name>A0AAD5UYQ6_9APHY</name>
<feature type="transmembrane region" description="Helical" evidence="2">
    <location>
        <begin position="183"/>
        <end position="200"/>
    </location>
</feature>
<feature type="compositionally biased region" description="Basic residues" evidence="1">
    <location>
        <begin position="23"/>
        <end position="34"/>
    </location>
</feature>
<feature type="compositionally biased region" description="Low complexity" evidence="1">
    <location>
        <begin position="74"/>
        <end position="86"/>
    </location>
</feature>
<dbReference type="AlphaFoldDB" id="A0AAD5UYQ6"/>
<keyword evidence="2" id="KW-0812">Transmembrane</keyword>
<feature type="transmembrane region" description="Helical" evidence="2">
    <location>
        <begin position="343"/>
        <end position="368"/>
    </location>
</feature>
<gene>
    <name evidence="4" type="ORF">NLI96_g8537</name>
</gene>
<evidence type="ECO:0000313" key="5">
    <source>
        <dbReference type="Proteomes" id="UP001212997"/>
    </source>
</evidence>
<feature type="transmembrane region" description="Helical" evidence="2">
    <location>
        <begin position="252"/>
        <end position="277"/>
    </location>
</feature>
<evidence type="ECO:0000313" key="4">
    <source>
        <dbReference type="EMBL" id="KAJ3480171.1"/>
    </source>
</evidence>
<evidence type="ECO:0000259" key="3">
    <source>
        <dbReference type="Pfam" id="PF20153"/>
    </source>
</evidence>
<keyword evidence="5" id="KW-1185">Reference proteome</keyword>
<reference evidence="4" key="1">
    <citation type="submission" date="2022-07" db="EMBL/GenBank/DDBJ databases">
        <title>Genome Sequence of Physisporinus lineatus.</title>
        <authorList>
            <person name="Buettner E."/>
        </authorList>
    </citation>
    <scope>NUCLEOTIDE SEQUENCE</scope>
    <source>
        <strain evidence="4">VT162</strain>
    </source>
</reference>
<dbReference type="InterPro" id="IPR045338">
    <property type="entry name" value="DUF6535"/>
</dbReference>
<evidence type="ECO:0000256" key="2">
    <source>
        <dbReference type="SAM" id="Phobius"/>
    </source>
</evidence>
<proteinExistence type="predicted"/>
<protein>
    <recommendedName>
        <fullName evidence="3">DUF6535 domain-containing protein</fullName>
    </recommendedName>
</protein>
<feature type="compositionally biased region" description="Polar residues" evidence="1">
    <location>
        <begin position="1"/>
        <end position="16"/>
    </location>
</feature>
<keyword evidence="2" id="KW-0472">Membrane</keyword>
<dbReference type="Pfam" id="PF20153">
    <property type="entry name" value="DUF6535"/>
    <property type="match status" value="1"/>
</dbReference>
<organism evidence="4 5">
    <name type="scientific">Meripilus lineatus</name>
    <dbReference type="NCBI Taxonomy" id="2056292"/>
    <lineage>
        <taxon>Eukaryota</taxon>
        <taxon>Fungi</taxon>
        <taxon>Dikarya</taxon>
        <taxon>Basidiomycota</taxon>
        <taxon>Agaricomycotina</taxon>
        <taxon>Agaricomycetes</taxon>
        <taxon>Polyporales</taxon>
        <taxon>Meripilaceae</taxon>
        <taxon>Meripilus</taxon>
    </lineage>
</organism>
<dbReference type="EMBL" id="JANAWD010000391">
    <property type="protein sequence ID" value="KAJ3480171.1"/>
    <property type="molecule type" value="Genomic_DNA"/>
</dbReference>
<sequence>MATASEMSTYESNTQKSPSPSRHSSRSSRAKRTSRSSSSKGARSEINEITKVPRSTEEEGTTKAEHEAADPKGKPSSPSKPSSQSSAADNNTPALDVAVNLQPNQSEVSGVGPRNTAGGMKDNSGEGDKEKVTPAEKYCREKEKEFPHLVFKPENANAWPKLSDTLREHDQDQVKAQNDNIDTLLVLSGLFSAVVATLIVEALNRLQQDPADTTAQLLRQISMQLSSLSVNSGFINSTYIPPPSPPFSPVPYSLLVAILWSISLVLSLVTASLGMLVKQWLREYLAKSNISPEQCCQVRLYRIAGLRKYKVTEIASLLPILLQIALILFFIGLILFVQSVHTSITIVVSVFVGIWLLFIVGTTLLPIISPSCPYKTPFMKGAFLHIRSGITWVAEASFIQHYFPELPDPLFVEESTEAMTTETKFEVLKEAYETFRDVQSWEIVTRCVDLYSPLESLRMLSRFVEQLHNSEITPSSDFEGLFDQAQLRIIFKRMAGYLRNVSTVALKDSDANWFALDDIAHLMTFRKLYLEFQPSESSDIALDGVVNRLTQPEHILSIREPNIQFLTSYILSISGLSPRDLPETIDEYVMWRTTQLQLWLVALAMVPDSNRLVDSLQSISYPEVDVDTEDVFRAQCALDMAMRLHTNMRDMVDESLLRVLHECSLRMFNLEVKKRPRSLGSYIQRGTNAPSIGHAPGNVPDADWENLIGKSKYIGVQIRNDRNDGDSWYHDDLQNSCKHRIEFLWSRFPEAFEKEFKFFEILRKFEVGSKT</sequence>
<feature type="compositionally biased region" description="Basic and acidic residues" evidence="1">
    <location>
        <begin position="123"/>
        <end position="132"/>
    </location>
</feature>
<evidence type="ECO:0000256" key="1">
    <source>
        <dbReference type="SAM" id="MobiDB-lite"/>
    </source>
</evidence>
<accession>A0AAD5UYQ6</accession>
<feature type="region of interest" description="Disordered" evidence="1">
    <location>
        <begin position="1"/>
        <end position="132"/>
    </location>
</feature>
<dbReference type="Proteomes" id="UP001212997">
    <property type="component" value="Unassembled WGS sequence"/>
</dbReference>
<comment type="caution">
    <text evidence="4">The sequence shown here is derived from an EMBL/GenBank/DDBJ whole genome shotgun (WGS) entry which is preliminary data.</text>
</comment>
<feature type="compositionally biased region" description="Basic and acidic residues" evidence="1">
    <location>
        <begin position="54"/>
        <end position="73"/>
    </location>
</feature>
<feature type="transmembrane region" description="Helical" evidence="2">
    <location>
        <begin position="317"/>
        <end position="337"/>
    </location>
</feature>